<proteinExistence type="predicted"/>
<sequence>MSKKRLTAGLAMFATCLYIVIIMYVFMMVLRIQNMENFETAIGFEIVGFALLAYFILGNIGSNRIKTGYFVPLLMVTVIYTILLDTINIAFVAKISNVMFVLIHFVVLLVYCIVSIPMYILGKR</sequence>
<feature type="transmembrane region" description="Helical" evidence="1">
    <location>
        <begin position="12"/>
        <end position="32"/>
    </location>
</feature>
<keyword evidence="1" id="KW-1133">Transmembrane helix</keyword>
<dbReference type="EMBL" id="FOZC01000001">
    <property type="protein sequence ID" value="SFR64850.1"/>
    <property type="molecule type" value="Genomic_DNA"/>
</dbReference>
<keyword evidence="1" id="KW-0812">Transmembrane</keyword>
<keyword evidence="1" id="KW-0472">Membrane</keyword>
<evidence type="ECO:0000313" key="3">
    <source>
        <dbReference type="Proteomes" id="UP000214760"/>
    </source>
</evidence>
<dbReference type="AlphaFoldDB" id="A0A1I6IES3"/>
<accession>A0A1I6IES3</accession>
<evidence type="ECO:0000256" key="1">
    <source>
        <dbReference type="SAM" id="Phobius"/>
    </source>
</evidence>
<protein>
    <submittedName>
        <fullName evidence="2">Uncharacterized protein</fullName>
    </submittedName>
</protein>
<feature type="transmembrane region" description="Helical" evidence="1">
    <location>
        <begin position="38"/>
        <end position="57"/>
    </location>
</feature>
<reference evidence="2 3" key="1">
    <citation type="submission" date="2016-10" db="EMBL/GenBank/DDBJ databases">
        <authorList>
            <person name="de Groot N.N."/>
        </authorList>
    </citation>
    <scope>NUCLEOTIDE SEQUENCE [LARGE SCALE GENOMIC DNA]</scope>
    <source>
        <strain evidence="2 3">F</strain>
    </source>
</reference>
<feature type="transmembrane region" description="Helical" evidence="1">
    <location>
        <begin position="98"/>
        <end position="121"/>
    </location>
</feature>
<dbReference type="Proteomes" id="UP000214760">
    <property type="component" value="Unassembled WGS sequence"/>
</dbReference>
<gene>
    <name evidence="2" type="ORF">SAMN02910262_00274</name>
</gene>
<dbReference type="RefSeq" id="WP_031471246.1">
    <property type="nucleotide sequence ID" value="NZ_FOZC01000001.1"/>
</dbReference>
<evidence type="ECO:0000313" key="2">
    <source>
        <dbReference type="EMBL" id="SFR64850.1"/>
    </source>
</evidence>
<feature type="transmembrane region" description="Helical" evidence="1">
    <location>
        <begin position="69"/>
        <end position="92"/>
    </location>
</feature>
<organism evidence="2 3">
    <name type="scientific">[Clostridium] aminophilum</name>
    <dbReference type="NCBI Taxonomy" id="1526"/>
    <lineage>
        <taxon>Bacteria</taxon>
        <taxon>Bacillati</taxon>
        <taxon>Bacillota</taxon>
        <taxon>Clostridia</taxon>
        <taxon>Lachnospirales</taxon>
        <taxon>Lachnospiraceae</taxon>
    </lineage>
</organism>
<name>A0A1I6IES3_9FIRM</name>